<dbReference type="OrthoDB" id="10298240at2759"/>
<feature type="compositionally biased region" description="Acidic residues" evidence="1">
    <location>
        <begin position="48"/>
        <end position="58"/>
    </location>
</feature>
<protein>
    <submittedName>
        <fullName evidence="2">Uncharacterized protein</fullName>
    </submittedName>
</protein>
<feature type="region of interest" description="Disordered" evidence="1">
    <location>
        <begin position="42"/>
        <end position="68"/>
    </location>
</feature>
<keyword evidence="3" id="KW-1185">Reference proteome</keyword>
<dbReference type="AlphaFoldDB" id="A0A9P7BMF0"/>
<name>A0A9P7BMF0_RHIOR</name>
<dbReference type="Proteomes" id="UP000716291">
    <property type="component" value="Unassembled WGS sequence"/>
</dbReference>
<accession>A0A9P7BMF0</accession>
<comment type="caution">
    <text evidence="2">The sequence shown here is derived from an EMBL/GenBank/DDBJ whole genome shotgun (WGS) entry which is preliminary data.</text>
</comment>
<evidence type="ECO:0000256" key="1">
    <source>
        <dbReference type="SAM" id="MobiDB-lite"/>
    </source>
</evidence>
<evidence type="ECO:0000313" key="3">
    <source>
        <dbReference type="Proteomes" id="UP000716291"/>
    </source>
</evidence>
<reference evidence="2" key="1">
    <citation type="journal article" date="2020" name="Microb. Genom.">
        <title>Genetic diversity of clinical and environmental Mucorales isolates obtained from an investigation of mucormycosis cases among solid organ transplant recipients.</title>
        <authorList>
            <person name="Nguyen M.H."/>
            <person name="Kaul D."/>
            <person name="Muto C."/>
            <person name="Cheng S.J."/>
            <person name="Richter R.A."/>
            <person name="Bruno V.M."/>
            <person name="Liu G."/>
            <person name="Beyhan S."/>
            <person name="Sundermann A.J."/>
            <person name="Mounaud S."/>
            <person name="Pasculle A.W."/>
            <person name="Nierman W.C."/>
            <person name="Driscoll E."/>
            <person name="Cumbie R."/>
            <person name="Clancy C.J."/>
            <person name="Dupont C.L."/>
        </authorList>
    </citation>
    <scope>NUCLEOTIDE SEQUENCE</scope>
    <source>
        <strain evidence="2">GL11</strain>
    </source>
</reference>
<evidence type="ECO:0000313" key="2">
    <source>
        <dbReference type="EMBL" id="KAG1301803.1"/>
    </source>
</evidence>
<dbReference type="EMBL" id="JAANQT010002814">
    <property type="protein sequence ID" value="KAG1301803.1"/>
    <property type="molecule type" value="Genomic_DNA"/>
</dbReference>
<gene>
    <name evidence="2" type="ORF">G6F64_011476</name>
</gene>
<organism evidence="2 3">
    <name type="scientific">Rhizopus oryzae</name>
    <name type="common">Mucormycosis agent</name>
    <name type="synonym">Rhizopus arrhizus var. delemar</name>
    <dbReference type="NCBI Taxonomy" id="64495"/>
    <lineage>
        <taxon>Eukaryota</taxon>
        <taxon>Fungi</taxon>
        <taxon>Fungi incertae sedis</taxon>
        <taxon>Mucoromycota</taxon>
        <taxon>Mucoromycotina</taxon>
        <taxon>Mucoromycetes</taxon>
        <taxon>Mucorales</taxon>
        <taxon>Mucorineae</taxon>
        <taxon>Rhizopodaceae</taxon>
        <taxon>Rhizopus</taxon>
    </lineage>
</organism>
<proteinExistence type="predicted"/>
<sequence>MQKSMRIQNQQTIIRLNELTNNEIINLAERAHNIDKSFNEAARCSEASETEEDLEEESSDKGDTASSTDKIISQTANLASDEVGKLKSIDLSLRVAVDILEAEISADQFESIIKANKIDPIPMSTQTNDLINVLNDVLLSIQALRKTLISSPTMMLGLWKLDLMSSPNIPLNTIMLERMATTYLITYVVNQLFITSNDVIELGWLEREFCSTDRTKFDGIIFKVGNKSISPGLVEFSGGINDRTSCLKNTKDIEKLYSNMMKVMKDSKADKMFCMRCYGLNIYFEKLVKSDGVMYITIDVNMEIPTTPRKLVAYINKIPKILAVINLAINLN</sequence>